<reference evidence="8" key="1">
    <citation type="submission" date="2019-04" db="EMBL/GenBank/DDBJ databases">
        <title>Evolution of Biomass-Degrading Anaerobic Consortia Revealed by Metagenomics.</title>
        <authorList>
            <person name="Peng X."/>
        </authorList>
    </citation>
    <scope>NUCLEOTIDE SEQUENCE</scope>
    <source>
        <strain evidence="8">SIG551</strain>
    </source>
</reference>
<evidence type="ECO:0000313" key="8">
    <source>
        <dbReference type="EMBL" id="MBE6833331.1"/>
    </source>
</evidence>
<evidence type="ECO:0000256" key="5">
    <source>
        <dbReference type="ARBA" id="ARBA00023136"/>
    </source>
</evidence>
<proteinExistence type="predicted"/>
<comment type="subcellular location">
    <subcellularLocation>
        <location evidence="1">Cell membrane</location>
        <topology evidence="1">Multi-pass membrane protein</topology>
    </subcellularLocation>
</comment>
<evidence type="ECO:0000256" key="2">
    <source>
        <dbReference type="ARBA" id="ARBA00022475"/>
    </source>
</evidence>
<dbReference type="RefSeq" id="WP_027103883.1">
    <property type="nucleotide sequence ID" value="NZ_JBKWRC010000002.1"/>
</dbReference>
<dbReference type="CDD" id="cd06574">
    <property type="entry name" value="TM_PBP1_branched-chain-AA_like"/>
    <property type="match status" value="1"/>
</dbReference>
<evidence type="ECO:0000256" key="6">
    <source>
        <dbReference type="SAM" id="MobiDB-lite"/>
    </source>
</evidence>
<evidence type="ECO:0000313" key="9">
    <source>
        <dbReference type="Proteomes" id="UP000754750"/>
    </source>
</evidence>
<feature type="transmembrane region" description="Helical" evidence="7">
    <location>
        <begin position="63"/>
        <end position="83"/>
    </location>
</feature>
<dbReference type="Proteomes" id="UP000754750">
    <property type="component" value="Unassembled WGS sequence"/>
</dbReference>
<dbReference type="PANTHER" id="PTHR32196">
    <property type="entry name" value="ABC TRANSPORTER PERMEASE PROTEIN YPHD-RELATED-RELATED"/>
    <property type="match status" value="1"/>
</dbReference>
<feature type="region of interest" description="Disordered" evidence="6">
    <location>
        <begin position="303"/>
        <end position="334"/>
    </location>
</feature>
<dbReference type="GO" id="GO:0022857">
    <property type="term" value="F:transmembrane transporter activity"/>
    <property type="evidence" value="ECO:0007669"/>
    <property type="project" value="InterPro"/>
</dbReference>
<evidence type="ECO:0000256" key="4">
    <source>
        <dbReference type="ARBA" id="ARBA00022989"/>
    </source>
</evidence>
<evidence type="ECO:0000256" key="3">
    <source>
        <dbReference type="ARBA" id="ARBA00022692"/>
    </source>
</evidence>
<feature type="compositionally biased region" description="Acidic residues" evidence="6">
    <location>
        <begin position="318"/>
        <end position="334"/>
    </location>
</feature>
<feature type="transmembrane region" description="Helical" evidence="7">
    <location>
        <begin position="220"/>
        <end position="241"/>
    </location>
</feature>
<organism evidence="8 9">
    <name type="scientific">Faecalispora sporosphaeroides</name>
    <dbReference type="NCBI Taxonomy" id="1549"/>
    <lineage>
        <taxon>Bacteria</taxon>
        <taxon>Bacillati</taxon>
        <taxon>Bacillota</taxon>
        <taxon>Clostridia</taxon>
        <taxon>Eubacteriales</taxon>
        <taxon>Oscillospiraceae</taxon>
        <taxon>Faecalispora</taxon>
    </lineage>
</organism>
<dbReference type="AlphaFoldDB" id="A0A928KWA6"/>
<sequence length="334" mass="35583">MELMNLLGAVHGAVAQGVLWGIMTLGVYITFRILDFPDLTVDGSFATGGAISAILTESGMNPFLTLIFSLLGGMFCGFITGFLNTKMKIPGILAGILTMTALYSINLRVMQDRANVPLLGVDTVDLQVGNWFPMLSRYNAQLVLGGVIAVAMIFFLYWFFGTELGSAIRATGNNPHMVRSLGVNTDTMVILALVLSNGLVGLSGALVAQVQGFGDVSMGIGTIVIGLASVIIGEVLLGRIMGFLPRLIAMIAGSVVYRIIIAVVLFYGLKSQDMKLLSSIVVALALFTPTMSRMFQDSMARRAANGPGKMVPDKAFEDAIDDSDKDPDEPNQQG</sequence>
<feature type="transmembrane region" description="Helical" evidence="7">
    <location>
        <begin position="89"/>
        <end position="109"/>
    </location>
</feature>
<feature type="transmembrane region" description="Helical" evidence="7">
    <location>
        <begin position="247"/>
        <end position="269"/>
    </location>
</feature>
<dbReference type="InterPro" id="IPR001851">
    <property type="entry name" value="ABC_transp_permease"/>
</dbReference>
<keyword evidence="4 7" id="KW-1133">Transmembrane helix</keyword>
<accession>A0A928KWA6</accession>
<dbReference type="EMBL" id="SVNY01000003">
    <property type="protein sequence ID" value="MBE6833331.1"/>
    <property type="molecule type" value="Genomic_DNA"/>
</dbReference>
<gene>
    <name evidence="8" type="ORF">E7512_07075</name>
</gene>
<keyword evidence="3 7" id="KW-0812">Transmembrane</keyword>
<evidence type="ECO:0000256" key="7">
    <source>
        <dbReference type="SAM" id="Phobius"/>
    </source>
</evidence>
<dbReference type="PANTHER" id="PTHR32196:SF69">
    <property type="entry name" value="BRANCHED-CHAIN AMINO ACID TRANSPORT SYSTEM, PERMEASE PROTEIN"/>
    <property type="match status" value="1"/>
</dbReference>
<feature type="transmembrane region" description="Helical" evidence="7">
    <location>
        <begin position="6"/>
        <end position="31"/>
    </location>
</feature>
<keyword evidence="2" id="KW-1003">Cell membrane</keyword>
<feature type="transmembrane region" description="Helical" evidence="7">
    <location>
        <begin position="276"/>
        <end position="295"/>
    </location>
</feature>
<evidence type="ECO:0000256" key="1">
    <source>
        <dbReference type="ARBA" id="ARBA00004651"/>
    </source>
</evidence>
<name>A0A928KWA6_9FIRM</name>
<dbReference type="GO" id="GO:0005886">
    <property type="term" value="C:plasma membrane"/>
    <property type="evidence" value="ECO:0007669"/>
    <property type="project" value="UniProtKB-SubCell"/>
</dbReference>
<comment type="caution">
    <text evidence="8">The sequence shown here is derived from an EMBL/GenBank/DDBJ whole genome shotgun (WGS) entry which is preliminary data.</text>
</comment>
<dbReference type="Pfam" id="PF02653">
    <property type="entry name" value="BPD_transp_2"/>
    <property type="match status" value="1"/>
</dbReference>
<feature type="transmembrane region" description="Helical" evidence="7">
    <location>
        <begin position="142"/>
        <end position="160"/>
    </location>
</feature>
<keyword evidence="5 7" id="KW-0472">Membrane</keyword>
<feature type="transmembrane region" description="Helical" evidence="7">
    <location>
        <begin position="187"/>
        <end position="208"/>
    </location>
</feature>
<protein>
    <submittedName>
        <fullName evidence="8">ABC transporter permease</fullName>
    </submittedName>
</protein>